<sequence>MSPYVCRCPLRCFFFDRLWVQQSGVRIAGTVLVPSRTNRVSAPYHSGRSDVDEDFAFSLKEPEPATMSPYAPG</sequence>
<accession>A0A835P3T3</accession>
<dbReference type="AlphaFoldDB" id="A0A835P3T3"/>
<keyword evidence="3" id="KW-1185">Reference proteome</keyword>
<evidence type="ECO:0000313" key="3">
    <source>
        <dbReference type="Proteomes" id="UP000636800"/>
    </source>
</evidence>
<dbReference type="EMBL" id="JADCNM010000585">
    <property type="protein sequence ID" value="KAG0446371.1"/>
    <property type="molecule type" value="Genomic_DNA"/>
</dbReference>
<reference evidence="3 4" key="1">
    <citation type="journal article" date="2020" name="Nat. Food">
        <title>A phased Vanilla planifolia genome enables genetic improvement of flavour and production.</title>
        <authorList>
            <person name="Hasing T."/>
            <person name="Tang H."/>
            <person name="Brym M."/>
            <person name="Khazi F."/>
            <person name="Huang T."/>
            <person name="Chambers A.H."/>
        </authorList>
    </citation>
    <scope>NUCLEOTIDE SEQUENCE [LARGE SCALE GENOMIC DNA]</scope>
    <source>
        <tissue evidence="2">Leaf</tissue>
    </source>
</reference>
<evidence type="ECO:0000313" key="2">
    <source>
        <dbReference type="EMBL" id="KAG0446375.1"/>
    </source>
</evidence>
<gene>
    <name evidence="2" type="ORF">HPP92_028862</name>
    <name evidence="1" type="ORF">HPP92_028873</name>
</gene>
<evidence type="ECO:0000313" key="4">
    <source>
        <dbReference type="Proteomes" id="UP000639772"/>
    </source>
</evidence>
<dbReference type="EMBL" id="JADCNL010000584">
    <property type="protein sequence ID" value="KAG0446375.1"/>
    <property type="molecule type" value="Genomic_DNA"/>
</dbReference>
<evidence type="ECO:0000313" key="1">
    <source>
        <dbReference type="EMBL" id="KAG0446371.1"/>
    </source>
</evidence>
<organism evidence="2 3">
    <name type="scientific">Vanilla planifolia</name>
    <name type="common">Vanilla</name>
    <dbReference type="NCBI Taxonomy" id="51239"/>
    <lineage>
        <taxon>Eukaryota</taxon>
        <taxon>Viridiplantae</taxon>
        <taxon>Streptophyta</taxon>
        <taxon>Embryophyta</taxon>
        <taxon>Tracheophyta</taxon>
        <taxon>Spermatophyta</taxon>
        <taxon>Magnoliopsida</taxon>
        <taxon>Liliopsida</taxon>
        <taxon>Asparagales</taxon>
        <taxon>Orchidaceae</taxon>
        <taxon>Vanilloideae</taxon>
        <taxon>Vanilleae</taxon>
        <taxon>Vanilla</taxon>
    </lineage>
</organism>
<name>A0A835P3T3_VANPL</name>
<dbReference type="Proteomes" id="UP000636800">
    <property type="component" value="Unassembled WGS sequence"/>
</dbReference>
<proteinExistence type="predicted"/>
<dbReference type="Proteomes" id="UP000639772">
    <property type="component" value="Unassembled WGS sequence"/>
</dbReference>
<comment type="caution">
    <text evidence="2">The sequence shown here is derived from an EMBL/GenBank/DDBJ whole genome shotgun (WGS) entry which is preliminary data.</text>
</comment>
<protein>
    <submittedName>
        <fullName evidence="2">Uncharacterized protein</fullName>
    </submittedName>
</protein>